<dbReference type="AlphaFoldDB" id="A0A8H4CVV1"/>
<keyword evidence="2" id="KW-0812">Transmembrane</keyword>
<proteinExistence type="predicted"/>
<accession>A0A8H4CVV1</accession>
<comment type="caution">
    <text evidence="3">The sequence shown here is derived from an EMBL/GenBank/DDBJ whole genome shotgun (WGS) entry which is preliminary data.</text>
</comment>
<dbReference type="RefSeq" id="XP_045270248.1">
    <property type="nucleotide sequence ID" value="XM_045410350.1"/>
</dbReference>
<dbReference type="GeneID" id="69017553"/>
<feature type="transmembrane region" description="Helical" evidence="2">
    <location>
        <begin position="137"/>
        <end position="157"/>
    </location>
</feature>
<evidence type="ECO:0000256" key="2">
    <source>
        <dbReference type="SAM" id="Phobius"/>
    </source>
</evidence>
<dbReference type="EMBL" id="WVTB01000008">
    <property type="protein sequence ID" value="KAF3811089.1"/>
    <property type="molecule type" value="Genomic_DNA"/>
</dbReference>
<feature type="transmembrane region" description="Helical" evidence="2">
    <location>
        <begin position="163"/>
        <end position="184"/>
    </location>
</feature>
<feature type="compositionally biased region" description="Polar residues" evidence="1">
    <location>
        <begin position="1"/>
        <end position="17"/>
    </location>
</feature>
<evidence type="ECO:0000256" key="1">
    <source>
        <dbReference type="SAM" id="MobiDB-lite"/>
    </source>
</evidence>
<gene>
    <name evidence="3" type="ORF">GCG54_00010425</name>
</gene>
<feature type="region of interest" description="Disordered" evidence="1">
    <location>
        <begin position="1"/>
        <end position="20"/>
    </location>
</feature>
<keyword evidence="2" id="KW-0472">Membrane</keyword>
<keyword evidence="2" id="KW-1133">Transmembrane helix</keyword>
<evidence type="ECO:0000313" key="4">
    <source>
        <dbReference type="Proteomes" id="UP000613401"/>
    </source>
</evidence>
<dbReference type="Proteomes" id="UP000613401">
    <property type="component" value="Unassembled WGS sequence"/>
</dbReference>
<name>A0A8H4CVV1_COLGL</name>
<sequence length="190" mass="20713">KNTSPTSSKNNGPNMTQYAGPPGAAAPAAGGSFKDRNCPNMRGCWSFSWEAYSLKTSDKQALLRRICMYIILGIRTALSILSIVRDIIAGRVVSWIIGIILAVLGFFFIAWCLAVIGQAEGRRKVFGIMLGRLHFDIFLLVTAFIHAAILVGSFFGLGSGGGYATWLIMWLLIFGVAWICTWPAEPESYA</sequence>
<reference evidence="3" key="1">
    <citation type="journal article" date="2020" name="Phytopathology">
        <title>Genome sequence and comparative analysis of Colletotrichum gloeosporioides isolated from Liriodendron leaves.</title>
        <authorList>
            <person name="Fu F.F."/>
            <person name="Hao Z."/>
            <person name="Wang P."/>
            <person name="Lu Y."/>
            <person name="Xue L.J."/>
            <person name="Wei G."/>
            <person name="Tian Y."/>
            <person name="Baishi H."/>
            <person name="Xu H."/>
            <person name="Shi J."/>
            <person name="Cheng T."/>
            <person name="Wang G."/>
            <person name="Yi Y."/>
            <person name="Chen J."/>
        </authorList>
    </citation>
    <scope>NUCLEOTIDE SEQUENCE</scope>
    <source>
        <strain evidence="3">Lc1</strain>
    </source>
</reference>
<feature type="transmembrane region" description="Helical" evidence="2">
    <location>
        <begin position="94"/>
        <end position="116"/>
    </location>
</feature>
<feature type="transmembrane region" description="Helical" evidence="2">
    <location>
        <begin position="66"/>
        <end position="88"/>
    </location>
</feature>
<protein>
    <submittedName>
        <fullName evidence="3">Uncharacterized protein</fullName>
    </submittedName>
</protein>
<organism evidence="3 4">
    <name type="scientific">Colletotrichum gloeosporioides</name>
    <name type="common">Anthracnose fungus</name>
    <name type="synonym">Glomerella cingulata</name>
    <dbReference type="NCBI Taxonomy" id="474922"/>
    <lineage>
        <taxon>Eukaryota</taxon>
        <taxon>Fungi</taxon>
        <taxon>Dikarya</taxon>
        <taxon>Ascomycota</taxon>
        <taxon>Pezizomycotina</taxon>
        <taxon>Sordariomycetes</taxon>
        <taxon>Hypocreomycetidae</taxon>
        <taxon>Glomerellales</taxon>
        <taxon>Glomerellaceae</taxon>
        <taxon>Colletotrichum</taxon>
        <taxon>Colletotrichum gloeosporioides species complex</taxon>
    </lineage>
</organism>
<feature type="non-terminal residue" evidence="3">
    <location>
        <position position="1"/>
    </location>
</feature>
<reference evidence="3" key="2">
    <citation type="submission" date="2020-03" db="EMBL/GenBank/DDBJ databases">
        <authorList>
            <person name="Fu F.-F."/>
            <person name="Chen J."/>
        </authorList>
    </citation>
    <scope>NUCLEOTIDE SEQUENCE</scope>
    <source>
        <strain evidence="3">Lc1</strain>
    </source>
</reference>
<keyword evidence="4" id="KW-1185">Reference proteome</keyword>
<evidence type="ECO:0000313" key="3">
    <source>
        <dbReference type="EMBL" id="KAF3811089.1"/>
    </source>
</evidence>